<dbReference type="UniPathway" id="UPA00379">
    <property type="reaction ID" value="UER00551"/>
</dbReference>
<comment type="similarity">
    <text evidence="7">Belongs to the metallo-dependent hydrolases superfamily. HutI family.</text>
</comment>
<dbReference type="Gene3D" id="3.20.20.140">
    <property type="entry name" value="Metal-dependent hydrolases"/>
    <property type="match status" value="1"/>
</dbReference>
<keyword evidence="6 7" id="KW-0408">Iron</keyword>
<feature type="binding site" evidence="7">
    <location>
        <position position="245"/>
    </location>
    <ligand>
        <name>Zn(2+)</name>
        <dbReference type="ChEBI" id="CHEBI:29105"/>
    </ligand>
</feature>
<feature type="binding site" evidence="7">
    <location>
        <position position="77"/>
    </location>
    <ligand>
        <name>Fe(3+)</name>
        <dbReference type="ChEBI" id="CHEBI:29034"/>
    </ligand>
</feature>
<evidence type="ECO:0000259" key="8">
    <source>
        <dbReference type="Pfam" id="PF01979"/>
    </source>
</evidence>
<evidence type="ECO:0000256" key="1">
    <source>
        <dbReference type="ARBA" id="ARBA00012864"/>
    </source>
</evidence>
<dbReference type="EMBL" id="PKTG01000019">
    <property type="protein sequence ID" value="PLX19769.1"/>
    <property type="molecule type" value="Genomic_DNA"/>
</dbReference>
<dbReference type="NCBIfam" id="TIGR01224">
    <property type="entry name" value="hutI"/>
    <property type="match status" value="1"/>
</dbReference>
<dbReference type="GO" id="GO:0050480">
    <property type="term" value="F:imidazolonepropionase activity"/>
    <property type="evidence" value="ECO:0007669"/>
    <property type="project" value="UniProtKB-UniRule"/>
</dbReference>
<comment type="cofactor">
    <cofactor evidence="7">
        <name>Zn(2+)</name>
        <dbReference type="ChEBI" id="CHEBI:29105"/>
    </cofactor>
    <cofactor evidence="7">
        <name>Fe(3+)</name>
        <dbReference type="ChEBI" id="CHEBI:29034"/>
    </cofactor>
    <text evidence="7">Binds 1 zinc or iron ion per subunit.</text>
</comment>
<feature type="binding site" evidence="7">
    <location>
        <position position="245"/>
    </location>
    <ligand>
        <name>Fe(3+)</name>
        <dbReference type="ChEBI" id="CHEBI:29034"/>
    </ligand>
</feature>
<dbReference type="SUPFAM" id="SSF51556">
    <property type="entry name" value="Metallo-dependent hydrolases"/>
    <property type="match status" value="1"/>
</dbReference>
<evidence type="ECO:0000256" key="3">
    <source>
        <dbReference type="ARBA" id="ARBA00022801"/>
    </source>
</evidence>
<evidence type="ECO:0000313" key="9">
    <source>
        <dbReference type="EMBL" id="PLX19769.1"/>
    </source>
</evidence>
<dbReference type="PANTHER" id="PTHR42752:SF1">
    <property type="entry name" value="IMIDAZOLONEPROPIONASE-RELATED"/>
    <property type="match status" value="1"/>
</dbReference>
<feature type="binding site" evidence="7">
    <location>
        <position position="79"/>
    </location>
    <ligand>
        <name>Fe(3+)</name>
        <dbReference type="ChEBI" id="CHEBI:29034"/>
    </ligand>
</feature>
<keyword evidence="2 7" id="KW-0479">Metal-binding</keyword>
<accession>A0A2N5ZM61</accession>
<dbReference type="Proteomes" id="UP000234857">
    <property type="component" value="Unassembled WGS sequence"/>
</dbReference>
<dbReference type="InterPro" id="IPR011059">
    <property type="entry name" value="Metal-dep_hydrolase_composite"/>
</dbReference>
<dbReference type="GO" id="GO:0005506">
    <property type="term" value="F:iron ion binding"/>
    <property type="evidence" value="ECO:0007669"/>
    <property type="project" value="UniProtKB-UniRule"/>
</dbReference>
<reference evidence="9 10" key="1">
    <citation type="submission" date="2017-11" db="EMBL/GenBank/DDBJ databases">
        <title>Genome-resolved metagenomics identifies genetic mobility, metabolic interactions, and unexpected diversity in perchlorate-reducing communities.</title>
        <authorList>
            <person name="Barnum T.P."/>
            <person name="Figueroa I.A."/>
            <person name="Carlstrom C.I."/>
            <person name="Lucas L.N."/>
            <person name="Engelbrektson A.L."/>
            <person name="Coates J.D."/>
        </authorList>
    </citation>
    <scope>NUCLEOTIDE SEQUENCE [LARGE SCALE GENOMIC DNA]</scope>
    <source>
        <strain evidence="9">BM706</strain>
    </source>
</reference>
<dbReference type="Gene3D" id="2.30.40.10">
    <property type="entry name" value="Urease, subunit C, domain 1"/>
    <property type="match status" value="1"/>
</dbReference>
<keyword evidence="7" id="KW-0963">Cytoplasm</keyword>
<dbReference type="PANTHER" id="PTHR42752">
    <property type="entry name" value="IMIDAZOLONEPROPIONASE"/>
    <property type="match status" value="1"/>
</dbReference>
<comment type="caution">
    <text evidence="9">The sequence shown here is derived from an EMBL/GenBank/DDBJ whole genome shotgun (WGS) entry which is preliminary data.</text>
</comment>
<name>A0A2N5ZM61_MUIH1</name>
<feature type="domain" description="Amidohydrolase-related" evidence="8">
    <location>
        <begin position="68"/>
        <end position="408"/>
    </location>
</feature>
<feature type="binding site" evidence="7">
    <location>
        <position position="149"/>
    </location>
    <ligand>
        <name>N-formimidoyl-L-glutamate</name>
        <dbReference type="ChEBI" id="CHEBI:58928"/>
    </ligand>
</feature>
<feature type="binding site" evidence="7">
    <location>
        <position position="248"/>
    </location>
    <ligand>
        <name>4-imidazolone-5-propanoate</name>
        <dbReference type="ChEBI" id="CHEBI:77893"/>
    </ligand>
</feature>
<dbReference type="InterPro" id="IPR032466">
    <property type="entry name" value="Metal_Hydrolase"/>
</dbReference>
<feature type="binding site" evidence="7">
    <location>
        <position position="321"/>
    </location>
    <ligand>
        <name>Zn(2+)</name>
        <dbReference type="ChEBI" id="CHEBI:29105"/>
    </ligand>
</feature>
<keyword evidence="3 7" id="KW-0378">Hydrolase</keyword>
<feature type="binding site" evidence="7">
    <location>
        <position position="326"/>
    </location>
    <ligand>
        <name>4-imidazolone-5-propanoate</name>
        <dbReference type="ChEBI" id="CHEBI:77893"/>
    </ligand>
</feature>
<feature type="binding site" evidence="7">
    <location>
        <position position="79"/>
    </location>
    <ligand>
        <name>Zn(2+)</name>
        <dbReference type="ChEBI" id="CHEBI:29105"/>
    </ligand>
</feature>
<dbReference type="InterPro" id="IPR006680">
    <property type="entry name" value="Amidohydro-rel"/>
</dbReference>
<evidence type="ECO:0000256" key="7">
    <source>
        <dbReference type="HAMAP-Rule" id="MF_00372"/>
    </source>
</evidence>
<comment type="catalytic activity">
    <reaction evidence="7">
        <text>4-imidazolone-5-propanoate + H2O = N-formimidoyl-L-glutamate</text>
        <dbReference type="Rhea" id="RHEA:23660"/>
        <dbReference type="ChEBI" id="CHEBI:15377"/>
        <dbReference type="ChEBI" id="CHEBI:58928"/>
        <dbReference type="ChEBI" id="CHEBI:77893"/>
        <dbReference type="EC" id="3.5.2.7"/>
    </reaction>
</comment>
<dbReference type="AlphaFoldDB" id="A0A2N5ZM61"/>
<keyword evidence="4 7" id="KW-0369">Histidine metabolism</keyword>
<feature type="binding site" evidence="7">
    <location>
        <position position="323"/>
    </location>
    <ligand>
        <name>N-formimidoyl-L-glutamate</name>
        <dbReference type="ChEBI" id="CHEBI:58928"/>
    </ligand>
</feature>
<evidence type="ECO:0000256" key="2">
    <source>
        <dbReference type="ARBA" id="ARBA00022723"/>
    </source>
</evidence>
<feature type="binding site" evidence="7">
    <location>
        <position position="325"/>
    </location>
    <ligand>
        <name>N-formimidoyl-L-glutamate</name>
        <dbReference type="ChEBI" id="CHEBI:58928"/>
    </ligand>
</feature>
<proteinExistence type="inferred from homology"/>
<feature type="binding site" evidence="7">
    <location>
        <position position="86"/>
    </location>
    <ligand>
        <name>4-imidazolone-5-propanoate</name>
        <dbReference type="ChEBI" id="CHEBI:77893"/>
    </ligand>
</feature>
<feature type="binding site" evidence="7">
    <location>
        <position position="321"/>
    </location>
    <ligand>
        <name>Fe(3+)</name>
        <dbReference type="ChEBI" id="CHEBI:29034"/>
    </ligand>
</feature>
<comment type="pathway">
    <text evidence="7">Amino-acid degradation; L-histidine degradation into L-glutamate; N-formimidoyl-L-glutamate from L-histidine: step 3/3.</text>
</comment>
<dbReference type="GO" id="GO:0008270">
    <property type="term" value="F:zinc ion binding"/>
    <property type="evidence" value="ECO:0007669"/>
    <property type="project" value="UniProtKB-UniRule"/>
</dbReference>
<dbReference type="GO" id="GO:0005737">
    <property type="term" value="C:cytoplasm"/>
    <property type="evidence" value="ECO:0007669"/>
    <property type="project" value="UniProtKB-SubCell"/>
</dbReference>
<gene>
    <name evidence="7" type="primary">hutI</name>
    <name evidence="9" type="ORF">C0601_00980</name>
</gene>
<evidence type="ECO:0000256" key="5">
    <source>
        <dbReference type="ARBA" id="ARBA00022833"/>
    </source>
</evidence>
<dbReference type="EC" id="3.5.2.7" evidence="1 7"/>
<dbReference type="CDD" id="cd01296">
    <property type="entry name" value="Imidazolone-5PH"/>
    <property type="match status" value="1"/>
</dbReference>
<dbReference type="HAMAP" id="MF_00372">
    <property type="entry name" value="HutI"/>
    <property type="match status" value="1"/>
</dbReference>
<dbReference type="GO" id="GO:0019557">
    <property type="term" value="P:L-histidine catabolic process to glutamate and formate"/>
    <property type="evidence" value="ECO:0007669"/>
    <property type="project" value="UniProtKB-UniPathway"/>
</dbReference>
<comment type="subcellular location">
    <subcellularLocation>
        <location evidence="7">Cytoplasm</location>
    </subcellularLocation>
</comment>
<sequence length="410" mass="45708">MYAIVNASEILQIKDNGKPRSGKEMSELNLITDHTIVIDKEKIIDILPEKELKNKYPNIKLIDAQYNLVMPGLCDSHTHLVFGGSRHVEFEMRASGIDYMEIHRKGGGIQSSVNATRKISEEKLYRTSLKRLKDLFKYGTTSVEIKSGYGLDLETEMKQLKVANKLKDLNPDIKTTFLGAHSKPEEFDTHTEFIEYLNKKVLPVIADEGLADFIDIFCEKGVFSPDDARKHLNEGKKYGLIPKLHADELAYSKAAEVASEVGAISADHLLCASEDALSSMKENNVIATLLPATLYNLAKKEYPKARLMIDSIKLPVALASDFNPGSCYCENLFLTMHIACQYMKMTPAEVIVATTINGAYAMGLEKDCGSIQIGKNADILIIDAPNYQYLPYHFGINPVKKVIKRGVVLQ</sequence>
<dbReference type="Pfam" id="PF01979">
    <property type="entry name" value="Amidohydro_1"/>
    <property type="match status" value="1"/>
</dbReference>
<evidence type="ECO:0000256" key="4">
    <source>
        <dbReference type="ARBA" id="ARBA00022808"/>
    </source>
</evidence>
<comment type="function">
    <text evidence="7">Catalyzes the hydrolytic cleavage of the carbon-nitrogen bond in imidazolone-5-propanoate to yield N-formimidoyl-L-glutamate. It is the third step in the universal histidine degradation pathway.</text>
</comment>
<keyword evidence="5 7" id="KW-0862">Zinc</keyword>
<evidence type="ECO:0000256" key="6">
    <source>
        <dbReference type="ARBA" id="ARBA00023004"/>
    </source>
</evidence>
<feature type="binding site" evidence="7">
    <location>
        <position position="77"/>
    </location>
    <ligand>
        <name>Zn(2+)</name>
        <dbReference type="ChEBI" id="CHEBI:29105"/>
    </ligand>
</feature>
<dbReference type="InterPro" id="IPR005920">
    <property type="entry name" value="HutI"/>
</dbReference>
<feature type="binding site" evidence="7">
    <location>
        <position position="149"/>
    </location>
    <ligand>
        <name>4-imidazolone-5-propanoate</name>
        <dbReference type="ChEBI" id="CHEBI:77893"/>
    </ligand>
</feature>
<organism evidence="9 10">
    <name type="scientific">Muiribacterium halophilum</name>
    <dbReference type="NCBI Taxonomy" id="2053465"/>
    <lineage>
        <taxon>Bacteria</taxon>
        <taxon>Candidatus Muiribacteriota</taxon>
        <taxon>Candidatus Muiribacteriia</taxon>
        <taxon>Candidatus Muiribacteriales</taxon>
        <taxon>Candidatus Muiribacteriaceae</taxon>
        <taxon>Candidatus Muiribacterium</taxon>
    </lineage>
</organism>
<dbReference type="FunFam" id="3.20.20.140:FF:000007">
    <property type="entry name" value="Imidazolonepropionase"/>
    <property type="match status" value="1"/>
</dbReference>
<dbReference type="GO" id="GO:0019556">
    <property type="term" value="P:L-histidine catabolic process to glutamate and formamide"/>
    <property type="evidence" value="ECO:0007669"/>
    <property type="project" value="UniProtKB-UniRule"/>
</dbReference>
<protein>
    <recommendedName>
        <fullName evidence="1 7">Imidazolonepropionase</fullName>
        <ecNumber evidence="1 7">3.5.2.7</ecNumber>
    </recommendedName>
    <alternativeName>
        <fullName evidence="7">Imidazolone-5-propionate hydrolase</fullName>
    </alternativeName>
</protein>
<evidence type="ECO:0000313" key="10">
    <source>
        <dbReference type="Proteomes" id="UP000234857"/>
    </source>
</evidence>
<dbReference type="SUPFAM" id="SSF51338">
    <property type="entry name" value="Composite domain of metallo-dependent hydrolases"/>
    <property type="match status" value="1"/>
</dbReference>
<feature type="binding site" evidence="7">
    <location>
        <position position="181"/>
    </location>
    <ligand>
        <name>4-imidazolone-5-propanoate</name>
        <dbReference type="ChEBI" id="CHEBI:77893"/>
    </ligand>
</feature>